<accession>A0A4Z1CIF0</accession>
<name>A0A4Z1CIF0_9ACTN</name>
<keyword evidence="10 13" id="KW-0411">Iron-sulfur</keyword>
<comment type="similarity">
    <text evidence="13">Belongs to the quinolinate synthase family. Type 3 subfamily.</text>
</comment>
<dbReference type="GO" id="GO:0034628">
    <property type="term" value="P:'de novo' NAD+ biosynthetic process from L-aspartate"/>
    <property type="evidence" value="ECO:0007669"/>
    <property type="project" value="TreeGrafter"/>
</dbReference>
<feature type="binding site" evidence="13">
    <location>
        <position position="174"/>
    </location>
    <ligand>
        <name>iminosuccinate</name>
        <dbReference type="ChEBI" id="CHEBI:77875"/>
    </ligand>
</feature>
<dbReference type="Pfam" id="PF02445">
    <property type="entry name" value="NadA"/>
    <property type="match status" value="1"/>
</dbReference>
<evidence type="ECO:0000256" key="1">
    <source>
        <dbReference type="ARBA" id="ARBA00003791"/>
    </source>
</evidence>
<evidence type="ECO:0000256" key="10">
    <source>
        <dbReference type="ARBA" id="ARBA00023014"/>
    </source>
</evidence>
<comment type="pathway">
    <text evidence="2 13">Cofactor biosynthesis; NAD(+) biosynthesis; quinolinate from iminoaspartate: step 1/1.</text>
</comment>
<proteinExistence type="inferred from homology"/>
<feature type="binding site" evidence="13">
    <location>
        <position position="121"/>
    </location>
    <ligand>
        <name>[4Fe-4S] cluster</name>
        <dbReference type="ChEBI" id="CHEBI:49883"/>
    </ligand>
</feature>
<comment type="subcellular location">
    <subcellularLocation>
        <location evidence="13">Cytoplasm</location>
    </subcellularLocation>
</comment>
<evidence type="ECO:0000256" key="8">
    <source>
        <dbReference type="ARBA" id="ARBA00022723"/>
    </source>
</evidence>
<dbReference type="HAMAP" id="MF_00569">
    <property type="entry name" value="NadA_type3"/>
    <property type="match status" value="1"/>
</dbReference>
<evidence type="ECO:0000256" key="9">
    <source>
        <dbReference type="ARBA" id="ARBA00023004"/>
    </source>
</evidence>
<evidence type="ECO:0000256" key="13">
    <source>
        <dbReference type="HAMAP-Rule" id="MF_00569"/>
    </source>
</evidence>
<keyword evidence="6 13" id="KW-0662">Pyridine nucleotide biosynthesis</keyword>
<comment type="caution">
    <text evidence="14">The sequence shown here is derived from an EMBL/GenBank/DDBJ whole genome shotgun (WGS) entry which is preliminary data.</text>
</comment>
<evidence type="ECO:0000256" key="12">
    <source>
        <dbReference type="ARBA" id="ARBA00073059"/>
    </source>
</evidence>
<feature type="binding site" evidence="13">
    <location>
        <begin position="280"/>
        <end position="282"/>
    </location>
    <ligand>
        <name>iminosuccinate</name>
        <dbReference type="ChEBI" id="CHEBI:77875"/>
    </ligand>
</feature>
<dbReference type="PANTHER" id="PTHR30573">
    <property type="entry name" value="QUINOLINATE SYNTHETASE A"/>
    <property type="match status" value="1"/>
</dbReference>
<keyword evidence="9 13" id="KW-0408">Iron</keyword>
<comment type="cofactor">
    <cofactor evidence="13">
        <name>[4Fe-4S] cluster</name>
        <dbReference type="ChEBI" id="CHEBI:49883"/>
    </cofactor>
    <text evidence="13">Binds 1 [4Fe-4S] cluster per subunit.</text>
</comment>
<protein>
    <recommendedName>
        <fullName evidence="12 13">Quinolinate synthase</fullName>
        <ecNumber evidence="3 13">2.5.1.72</ecNumber>
    </recommendedName>
</protein>
<dbReference type="NCBIfam" id="NF006883">
    <property type="entry name" value="PRK09375.2-4"/>
    <property type="match status" value="1"/>
</dbReference>
<feature type="binding site" evidence="13">
    <location>
        <position position="344"/>
    </location>
    <ligand>
        <name>[4Fe-4S] cluster</name>
        <dbReference type="ChEBI" id="CHEBI:49883"/>
    </ligand>
</feature>
<evidence type="ECO:0000256" key="3">
    <source>
        <dbReference type="ARBA" id="ARBA00012669"/>
    </source>
</evidence>
<dbReference type="InterPro" id="IPR036094">
    <property type="entry name" value="NadA_sf"/>
</dbReference>
<evidence type="ECO:0000313" key="15">
    <source>
        <dbReference type="Proteomes" id="UP000297496"/>
    </source>
</evidence>
<dbReference type="Gene3D" id="3.40.50.10800">
    <property type="entry name" value="NadA-like"/>
    <property type="match status" value="3"/>
</dbReference>
<dbReference type="EC" id="2.5.1.72" evidence="3 13"/>
<feature type="binding site" evidence="13">
    <location>
        <position position="74"/>
    </location>
    <ligand>
        <name>iminosuccinate</name>
        <dbReference type="ChEBI" id="CHEBI:77875"/>
    </ligand>
</feature>
<dbReference type="InterPro" id="IPR003473">
    <property type="entry name" value="NadA"/>
</dbReference>
<reference evidence="14 15" key="1">
    <citation type="submission" date="2019-04" db="EMBL/GenBank/DDBJ databases">
        <title>Three New Species of Nocardioides, Nocardioides euryhalodurans sp. nov., Nocardioides seonyuensis sp. nov. and Nocardioides eburneoflavus sp. nov. Isolated from Soil.</title>
        <authorList>
            <person name="Roh S.G."/>
            <person name="Lee C."/>
            <person name="Kim M.-K."/>
            <person name="Kim S.B."/>
        </authorList>
    </citation>
    <scope>NUCLEOTIDE SEQUENCE [LARGE SCALE GENOMIC DNA]</scope>
    <source>
        <strain evidence="14 15">MMS17-SY213</strain>
    </source>
</reference>
<evidence type="ECO:0000256" key="11">
    <source>
        <dbReference type="ARBA" id="ARBA00050125"/>
    </source>
</evidence>
<feature type="binding site" evidence="13">
    <location>
        <position position="57"/>
    </location>
    <ligand>
        <name>iminosuccinate</name>
        <dbReference type="ChEBI" id="CHEBI:77875"/>
    </ligand>
</feature>
<comment type="function">
    <text evidence="1 13">Catalyzes the condensation of iminoaspartate with dihydroxyacetone phosphate to form quinolinate.</text>
</comment>
<evidence type="ECO:0000256" key="7">
    <source>
        <dbReference type="ARBA" id="ARBA00022679"/>
    </source>
</evidence>
<dbReference type="EMBL" id="SRRO01000001">
    <property type="protein sequence ID" value="TGN66208.1"/>
    <property type="molecule type" value="Genomic_DNA"/>
</dbReference>
<dbReference type="OrthoDB" id="9801204at2"/>
<feature type="binding site" evidence="13">
    <location>
        <position position="297"/>
    </location>
    <ligand>
        <name>iminosuccinate</name>
        <dbReference type="ChEBI" id="CHEBI:77875"/>
    </ligand>
</feature>
<dbReference type="SUPFAM" id="SSF142754">
    <property type="entry name" value="NadA-like"/>
    <property type="match status" value="1"/>
</dbReference>
<dbReference type="RefSeq" id="WP_135840691.1">
    <property type="nucleotide sequence ID" value="NZ_SRRO01000001.1"/>
</dbReference>
<keyword evidence="5 13" id="KW-0963">Cytoplasm</keyword>
<dbReference type="Proteomes" id="UP000297496">
    <property type="component" value="Unassembled WGS sequence"/>
</dbReference>
<dbReference type="NCBIfam" id="NF006881">
    <property type="entry name" value="PRK09375.2-2"/>
    <property type="match status" value="1"/>
</dbReference>
<comment type="catalytic activity">
    <reaction evidence="11">
        <text>iminosuccinate + dihydroxyacetone phosphate = quinolinate + phosphate + 2 H2O + H(+)</text>
        <dbReference type="Rhea" id="RHEA:25888"/>
        <dbReference type="ChEBI" id="CHEBI:15377"/>
        <dbReference type="ChEBI" id="CHEBI:15378"/>
        <dbReference type="ChEBI" id="CHEBI:29959"/>
        <dbReference type="ChEBI" id="CHEBI:43474"/>
        <dbReference type="ChEBI" id="CHEBI:57642"/>
        <dbReference type="ChEBI" id="CHEBI:77875"/>
        <dbReference type="EC" id="2.5.1.72"/>
    </reaction>
    <physiologicalReaction direction="left-to-right" evidence="11">
        <dbReference type="Rhea" id="RHEA:25889"/>
    </physiologicalReaction>
</comment>
<gene>
    <name evidence="13 14" type="primary">nadA</name>
    <name evidence="14" type="ORF">EXE59_21315</name>
</gene>
<evidence type="ECO:0000256" key="6">
    <source>
        <dbReference type="ARBA" id="ARBA00022642"/>
    </source>
</evidence>
<dbReference type="GO" id="GO:0046872">
    <property type="term" value="F:metal ion binding"/>
    <property type="evidence" value="ECO:0007669"/>
    <property type="project" value="UniProtKB-KW"/>
</dbReference>
<evidence type="ECO:0000256" key="2">
    <source>
        <dbReference type="ARBA" id="ARBA00005065"/>
    </source>
</evidence>
<dbReference type="GO" id="GO:0051539">
    <property type="term" value="F:4 iron, 4 sulfur cluster binding"/>
    <property type="evidence" value="ECO:0007669"/>
    <property type="project" value="UniProtKB-KW"/>
</dbReference>
<dbReference type="NCBIfam" id="TIGR00550">
    <property type="entry name" value="nadA"/>
    <property type="match status" value="1"/>
</dbReference>
<feature type="binding site" evidence="13">
    <location>
        <begin position="153"/>
        <end position="155"/>
    </location>
    <ligand>
        <name>iminosuccinate</name>
        <dbReference type="ChEBI" id="CHEBI:77875"/>
    </ligand>
</feature>
<dbReference type="GO" id="GO:0008987">
    <property type="term" value="F:quinolinate synthetase A activity"/>
    <property type="evidence" value="ECO:0007669"/>
    <property type="project" value="UniProtKB-UniRule"/>
</dbReference>
<keyword evidence="8 13" id="KW-0479">Metal-binding</keyword>
<keyword evidence="4 13" id="KW-0004">4Fe-4S</keyword>
<keyword evidence="15" id="KW-1185">Reference proteome</keyword>
<dbReference type="AlphaFoldDB" id="A0A4Z1CIF0"/>
<keyword evidence="7 13" id="KW-0808">Transferase</keyword>
<evidence type="ECO:0000256" key="5">
    <source>
        <dbReference type="ARBA" id="ARBA00022490"/>
    </source>
</evidence>
<dbReference type="GO" id="GO:0005829">
    <property type="term" value="C:cytosol"/>
    <property type="evidence" value="ECO:0007669"/>
    <property type="project" value="TreeGrafter"/>
</dbReference>
<dbReference type="PANTHER" id="PTHR30573:SF0">
    <property type="entry name" value="QUINOLINATE SYNTHASE, CHLOROPLASTIC"/>
    <property type="match status" value="1"/>
</dbReference>
<evidence type="ECO:0000313" key="14">
    <source>
        <dbReference type="EMBL" id="TGN66208.1"/>
    </source>
</evidence>
<evidence type="ECO:0000256" key="4">
    <source>
        <dbReference type="ARBA" id="ARBA00022485"/>
    </source>
</evidence>
<sequence length="398" mass="42964">MSLVDLPLLPLGKGRDLDAERGVECPGDLPAASDPDLVARARAAKEALGDRVFVLGHHYQRDEVIQFADVTGDSFKLARDAAARPDAEFIVFCGVHFMAESADILTAPSQQVVLPDLAAGCSMADMARLRQVEDAWDAMADAGIQDSVVPVTYMNSSADIKAFCGRNGGVVCTSSNADVALEWAFAQKPDAQGDGQGGAKVLFLPDQHLGRNTAVLQMGIALDECVVWDPLQPGGGLTAEELRDARMILWKGHCSVHGRFSEDVVDELRAQHPGINILVHPECKHEVVLKADLVGSTEFIIKTIEAAEPGTVWAIGTELNLVKRLADAHPDKTIVFLDRNVCYCSTMNRIDLPHLVWALENLVAGTVVNQIVVDPETEADALVALQRMLDLPGKSHRD</sequence>
<organism evidence="14 15">
    <name type="scientific">Nocardioides eburneiflavus</name>
    <dbReference type="NCBI Taxonomy" id="2518372"/>
    <lineage>
        <taxon>Bacteria</taxon>
        <taxon>Bacillati</taxon>
        <taxon>Actinomycetota</taxon>
        <taxon>Actinomycetes</taxon>
        <taxon>Propionibacteriales</taxon>
        <taxon>Nocardioidaceae</taxon>
        <taxon>Nocardioides</taxon>
    </lineage>
</organism>
<dbReference type="FunFam" id="3.40.50.10800:FF:000001">
    <property type="entry name" value="Quinolinate synthase A"/>
    <property type="match status" value="1"/>
</dbReference>
<dbReference type="InterPro" id="IPR023515">
    <property type="entry name" value="Quinolinate_synth_A_type3"/>
</dbReference>
<dbReference type="UniPathway" id="UPA00253">
    <property type="reaction ID" value="UER00327"/>
</dbReference>
<feature type="binding site" evidence="13">
    <location>
        <position position="254"/>
    </location>
    <ligand>
        <name>[4Fe-4S] cluster</name>
        <dbReference type="ChEBI" id="CHEBI:49883"/>
    </ligand>
</feature>